<comment type="caution">
    <text evidence="2">The sequence shown here is derived from an EMBL/GenBank/DDBJ whole genome shotgun (WGS) entry which is preliminary data.</text>
</comment>
<dbReference type="EMBL" id="BMMD01000007">
    <property type="protein sequence ID" value="GGJ78698.1"/>
    <property type="molecule type" value="Genomic_DNA"/>
</dbReference>
<feature type="region of interest" description="Disordered" evidence="1">
    <location>
        <begin position="75"/>
        <end position="102"/>
    </location>
</feature>
<dbReference type="Proteomes" id="UP000636956">
    <property type="component" value="Unassembled WGS sequence"/>
</dbReference>
<gene>
    <name evidence="2" type="ORF">GCM10011372_16240</name>
</gene>
<sequence>MTNITTALLDFLMGLLKNPQAGADFVADPDTALHNAGLNGICAADVDAVLPVALDFSPVGNREYDTGGNSINVGGGGWGGGDGGGGWGGGDGGGWGGGDGGGWGGKDDHGDYAAAKAKLVSVVNTYSYIDDRDVINDQSVNQAIWANDSIVAVENDIENTSTTVGDGSMVATTGGTIVAGNTEYDLEVDIEDSFNEENELEIEDSFNDNSDNSTTNVTVIEDSFQDNSVEIEDSFQDNSTEVDIEDSFNETETEVEVDIEDSFNEDNSVDNSTNTDVDVEIEDSFQANDNVVDSFDDNVVVEDSFQANDNTVIEDNNVAVDSFDDNTVVEDNVVVEESFSDNNLETGPGDLTEVEVEVEDVTL</sequence>
<evidence type="ECO:0000313" key="3">
    <source>
        <dbReference type="Proteomes" id="UP000636956"/>
    </source>
</evidence>
<dbReference type="AlphaFoldDB" id="A0A917UQX5"/>
<dbReference type="RefSeq" id="WP_188742921.1">
    <property type="nucleotide sequence ID" value="NZ_BAABFW010000018.1"/>
</dbReference>
<name>A0A917UQX5_9MICO</name>
<accession>A0A917UQX5</accession>
<reference evidence="2" key="2">
    <citation type="submission" date="2020-09" db="EMBL/GenBank/DDBJ databases">
        <authorList>
            <person name="Sun Q."/>
            <person name="Zhou Y."/>
        </authorList>
    </citation>
    <scope>NUCLEOTIDE SEQUENCE</scope>
    <source>
        <strain evidence="2">CGMCC 1.8984</strain>
    </source>
</reference>
<proteinExistence type="predicted"/>
<protein>
    <submittedName>
        <fullName evidence="2">Uncharacterized protein</fullName>
    </submittedName>
</protein>
<reference evidence="2" key="1">
    <citation type="journal article" date="2014" name="Int. J. Syst. Evol. Microbiol.">
        <title>Complete genome sequence of Corynebacterium casei LMG S-19264T (=DSM 44701T), isolated from a smear-ripened cheese.</title>
        <authorList>
            <consortium name="US DOE Joint Genome Institute (JGI-PGF)"/>
            <person name="Walter F."/>
            <person name="Albersmeier A."/>
            <person name="Kalinowski J."/>
            <person name="Ruckert C."/>
        </authorList>
    </citation>
    <scope>NUCLEOTIDE SEQUENCE</scope>
    <source>
        <strain evidence="2">CGMCC 1.8984</strain>
    </source>
</reference>
<dbReference type="NCBIfam" id="NF038175">
    <property type="entry name" value="IniB_NTERM"/>
    <property type="match status" value="1"/>
</dbReference>
<evidence type="ECO:0000313" key="2">
    <source>
        <dbReference type="EMBL" id="GGJ78698.1"/>
    </source>
</evidence>
<evidence type="ECO:0000256" key="1">
    <source>
        <dbReference type="SAM" id="MobiDB-lite"/>
    </source>
</evidence>
<keyword evidence="3" id="KW-1185">Reference proteome</keyword>
<dbReference type="InterPro" id="IPR049709">
    <property type="entry name" value="IniB-like_N"/>
</dbReference>
<organism evidence="2 3">
    <name type="scientific">Agromyces bauzanensis</name>
    <dbReference type="NCBI Taxonomy" id="1308924"/>
    <lineage>
        <taxon>Bacteria</taxon>
        <taxon>Bacillati</taxon>
        <taxon>Actinomycetota</taxon>
        <taxon>Actinomycetes</taxon>
        <taxon>Micrococcales</taxon>
        <taxon>Microbacteriaceae</taxon>
        <taxon>Agromyces</taxon>
    </lineage>
</organism>